<keyword evidence="6" id="KW-1185">Reference proteome</keyword>
<feature type="region of interest" description="Disordered" evidence="2">
    <location>
        <begin position="998"/>
        <end position="1031"/>
    </location>
</feature>
<evidence type="ECO:0000313" key="5">
    <source>
        <dbReference type="EMBL" id="QJR34173.1"/>
    </source>
</evidence>
<organism evidence="5 6">
    <name type="scientific">Gemmatimonas groenlandica</name>
    <dbReference type="NCBI Taxonomy" id="2732249"/>
    <lineage>
        <taxon>Bacteria</taxon>
        <taxon>Pseudomonadati</taxon>
        <taxon>Gemmatimonadota</taxon>
        <taxon>Gemmatimonadia</taxon>
        <taxon>Gemmatimonadales</taxon>
        <taxon>Gemmatimonadaceae</taxon>
        <taxon>Gemmatimonas</taxon>
    </lineage>
</organism>
<sequence>MPHLFIRSTARTVAALAVAAASALPAVAAAQAPSTSLADSLLARPFAFRAIGPASMSGRISDIAVVEGPRTLRGGRLGTAMYVAVATGGIWKTTNGGLSWAPVSDSIGVGSVGAVAAAPSNGDVVWVGSGEANNMRSSSWGVGVFKSTDGGKTWSKPMLPKTQHIGRIVIDPRDPDIVYVAAMGPLWAPGGDRGLYKTIDGGKTWTNTKSISAQTGFTELVMDPANPDVLYAASLQRERREYGFLPGGTESAIWKTTDGAKTWTKLTSGLPTGEIGRIGLTVCRSRPSTVYASVHAKAAANGFYRSDDAGSTWKLVNTSNGTAWYYSQVRCDPTDAEHVYRLNANSQESYDGGKTWIGFAGGGGVHGDAHALWINPEDREHIVLGNDGGVDISYDRGRTWYNVENIVGAQFYAIAVDNAKPFYNVYGGLQDNQTWGGPSRTRNAFGPSNADWYRMAGGDGFYNVPDPLDHNIAYAESQNGGVVRYDARTGQTKSIKPYPKNGERHRWNWSAPIVPSQHTGRTLYMAANYLFKSADRGDSWTTISPDLTRGLDRDSLPMRGAVPSRDVLGLHEGTAEFSNISTVSESPRRAGLLAVGTDDGLIQVTQNDGKSWTKSSVFPGVPDTTFVSRVQFSTHSEGTLYATFDGHRSNDFKPYVMRSTDFGRTWTSITGDLPDGGSVQVIREHFRQPNLLFVGTEFGAFFTVDNGVHWTQLKSGIPGVPVWDMQIQESWNDLVLGTHGRGVYILDDLGPLEKLAEAKRAEVAYLFPARNEIAMTLNNSRNSGMGSTGFTGQNPENGVRLAYLLNKITADDKAKLEIIDGGGRTVRELPVPRRTGMFRPVWDMRVGAPLTAAVDSNVSAGRVPSAGGGGGFGGGGFGGFGRGGTPSYTAAPGNYMARLTITPKAGASTVLTQRFALLRDAGQAMSEGELKALDAFRFKVVQFQKAVTAQQTRGDSVVSRFAEVKKAAEANTAKLTPELKQSLTDIDKELASYVKEVGQAPGARPRGVGGAPAGGPPAGGDDDVGASGQADGSFTGRAALLNSALNSSFPLSAAQQSMLGGLTRELEQHGARVASVKSAKLPALLKSLQVAGITVPDAPVRGQ</sequence>
<dbReference type="EMBL" id="CP053085">
    <property type="protein sequence ID" value="QJR34173.1"/>
    <property type="molecule type" value="Genomic_DNA"/>
</dbReference>
<keyword evidence="1" id="KW-0677">Repeat</keyword>
<name>A0A6M4IH48_9BACT</name>
<evidence type="ECO:0000313" key="6">
    <source>
        <dbReference type="Proteomes" id="UP000500938"/>
    </source>
</evidence>
<proteinExistence type="predicted"/>
<keyword evidence="5" id="KW-0378">Hydrolase</keyword>
<dbReference type="KEGG" id="ggr:HKW67_00910"/>
<feature type="compositionally biased region" description="Gly residues" evidence="2">
    <location>
        <begin position="1007"/>
        <end position="1018"/>
    </location>
</feature>
<gene>
    <name evidence="5" type="ORF">HKW67_00910</name>
</gene>
<evidence type="ECO:0000256" key="3">
    <source>
        <dbReference type="SAM" id="SignalP"/>
    </source>
</evidence>
<dbReference type="Pfam" id="PF15902">
    <property type="entry name" value="Sortilin-Vps10"/>
    <property type="match status" value="1"/>
</dbReference>
<accession>A0A6M4IH48</accession>
<dbReference type="CDD" id="cd15482">
    <property type="entry name" value="Sialidase_non-viral"/>
    <property type="match status" value="2"/>
</dbReference>
<reference evidence="5 6" key="1">
    <citation type="submission" date="2020-05" db="EMBL/GenBank/DDBJ databases">
        <title>Complete genome sequence of Gemmatimonas greenlandica TET16.</title>
        <authorList>
            <person name="Zeng Y."/>
        </authorList>
    </citation>
    <scope>NUCLEOTIDE SEQUENCE [LARGE SCALE GENOMIC DNA]</scope>
    <source>
        <strain evidence="5 6">TET16</strain>
    </source>
</reference>
<feature type="signal peptide" evidence="3">
    <location>
        <begin position="1"/>
        <end position="28"/>
    </location>
</feature>
<dbReference type="Gene3D" id="2.130.10.10">
    <property type="entry name" value="YVTN repeat-like/Quinoprotein amine dehydrogenase"/>
    <property type="match status" value="4"/>
</dbReference>
<dbReference type="AlphaFoldDB" id="A0A6M4IH48"/>
<dbReference type="InterPro" id="IPR052025">
    <property type="entry name" value="Xyloglucanase_GH74"/>
</dbReference>
<dbReference type="GO" id="GO:0016787">
    <property type="term" value="F:hydrolase activity"/>
    <property type="evidence" value="ECO:0007669"/>
    <property type="project" value="UniProtKB-KW"/>
</dbReference>
<evidence type="ECO:0000256" key="2">
    <source>
        <dbReference type="SAM" id="MobiDB-lite"/>
    </source>
</evidence>
<feature type="chain" id="PRO_5027057175" evidence="3">
    <location>
        <begin position="29"/>
        <end position="1103"/>
    </location>
</feature>
<dbReference type="RefSeq" id="WP_171223599.1">
    <property type="nucleotide sequence ID" value="NZ_CP053085.1"/>
</dbReference>
<dbReference type="PANTHER" id="PTHR43739:SF5">
    <property type="entry name" value="EXO-ALPHA-SIALIDASE"/>
    <property type="match status" value="1"/>
</dbReference>
<evidence type="ECO:0000259" key="4">
    <source>
        <dbReference type="Pfam" id="PF15902"/>
    </source>
</evidence>
<dbReference type="GO" id="GO:0010411">
    <property type="term" value="P:xyloglucan metabolic process"/>
    <property type="evidence" value="ECO:0007669"/>
    <property type="project" value="TreeGrafter"/>
</dbReference>
<dbReference type="Proteomes" id="UP000500938">
    <property type="component" value="Chromosome"/>
</dbReference>
<evidence type="ECO:0000256" key="1">
    <source>
        <dbReference type="ARBA" id="ARBA00022737"/>
    </source>
</evidence>
<dbReference type="InterPro" id="IPR031778">
    <property type="entry name" value="Sortilin_N"/>
</dbReference>
<protein>
    <submittedName>
        <fullName evidence="5">Glycosyl hydrolase</fullName>
    </submittedName>
</protein>
<keyword evidence="3" id="KW-0732">Signal</keyword>
<dbReference type="InterPro" id="IPR015943">
    <property type="entry name" value="WD40/YVTN_repeat-like_dom_sf"/>
</dbReference>
<feature type="domain" description="Sortilin N-terminal" evidence="4">
    <location>
        <begin position="144"/>
        <end position="269"/>
    </location>
</feature>
<dbReference type="PANTHER" id="PTHR43739">
    <property type="entry name" value="XYLOGLUCANASE (EUROFUNG)"/>
    <property type="match status" value="1"/>
</dbReference>
<dbReference type="SUPFAM" id="SSF110296">
    <property type="entry name" value="Oligoxyloglucan reducing end-specific cellobiohydrolase"/>
    <property type="match status" value="2"/>
</dbReference>